<comment type="caution">
    <text evidence="1">The sequence shown here is derived from an EMBL/GenBank/DDBJ whole genome shotgun (WGS) entry which is preliminary data.</text>
</comment>
<protein>
    <recommendedName>
        <fullName evidence="3">Capsid protein</fullName>
    </recommendedName>
</protein>
<dbReference type="Proteomes" id="UP001429580">
    <property type="component" value="Unassembled WGS sequence"/>
</dbReference>
<evidence type="ECO:0000313" key="1">
    <source>
        <dbReference type="EMBL" id="NIJ57254.1"/>
    </source>
</evidence>
<proteinExistence type="predicted"/>
<keyword evidence="2" id="KW-1185">Reference proteome</keyword>
<evidence type="ECO:0000313" key="2">
    <source>
        <dbReference type="Proteomes" id="UP001429580"/>
    </source>
</evidence>
<gene>
    <name evidence="1" type="ORF">FHS82_001080</name>
</gene>
<dbReference type="EMBL" id="JAASQI010000002">
    <property type="protein sequence ID" value="NIJ57254.1"/>
    <property type="molecule type" value="Genomic_DNA"/>
</dbReference>
<accession>A0ABX0UY85</accession>
<organism evidence="1 2">
    <name type="scientific">Pseudochelatococcus lubricantis</name>
    <dbReference type="NCBI Taxonomy" id="1538102"/>
    <lineage>
        <taxon>Bacteria</taxon>
        <taxon>Pseudomonadati</taxon>
        <taxon>Pseudomonadota</taxon>
        <taxon>Alphaproteobacteria</taxon>
        <taxon>Hyphomicrobiales</taxon>
        <taxon>Chelatococcaceae</taxon>
        <taxon>Pseudochelatococcus</taxon>
    </lineage>
</organism>
<evidence type="ECO:0008006" key="3">
    <source>
        <dbReference type="Google" id="ProtNLM"/>
    </source>
</evidence>
<dbReference type="RefSeq" id="WP_166949590.1">
    <property type="nucleotide sequence ID" value="NZ_JAASQI010000002.1"/>
</dbReference>
<reference evidence="1 2" key="1">
    <citation type="submission" date="2020-03" db="EMBL/GenBank/DDBJ databases">
        <title>Genomic Encyclopedia of Type Strains, Phase IV (KMG-IV): sequencing the most valuable type-strain genomes for metagenomic binning, comparative biology and taxonomic classification.</title>
        <authorList>
            <person name="Goeker M."/>
        </authorList>
    </citation>
    <scope>NUCLEOTIDE SEQUENCE [LARGE SCALE GENOMIC DNA]</scope>
    <source>
        <strain evidence="1 2">DSM 103870</strain>
    </source>
</reference>
<name>A0ABX0UY85_9HYPH</name>
<sequence length="283" mass="31320">MGQLALYYGNYADAASLSGGSWAAGLPLNNLKNRMLRRVARSVDAATTSTQMRIDLGAAQSIPAIFLGPYNASGGLKYRVRGADNANMTGAIYDSGTVGANVVPSLSLAWEDPGFWYGISSAGEVELRGWIMHFLPSPVTARYWRIEIDDTANAAGYLQFGRLMMPKRWQPAVNYEPGSTGLSLEDRTVVQESIGGSEYFWRRQEPRVFNCSWPYLKETDTYGSALNMMRDIGSSGEVFVVPDPDSTYVQRRSFLGRMRSRDAIGQPIPIDYTSYGFEIKEII</sequence>